<reference evidence="2 3" key="1">
    <citation type="submission" date="2013-01" db="EMBL/GenBank/DDBJ databases">
        <authorList>
            <person name="Fiebig A."/>
            <person name="Goeker M."/>
            <person name="Klenk H.-P.P."/>
        </authorList>
    </citation>
    <scope>NUCLEOTIDE SEQUENCE [LARGE SCALE GENOMIC DNA]</scope>
    <source>
        <strain evidence="2 3">DSM 17069</strain>
    </source>
</reference>
<proteinExistence type="predicted"/>
<dbReference type="AlphaFoldDB" id="A0A0A0HG22"/>
<accession>A0A0A0HG22</accession>
<organism evidence="2 3">
    <name type="scientific">Roseovarius mucosus DSM 17069</name>
    <dbReference type="NCBI Taxonomy" id="1288298"/>
    <lineage>
        <taxon>Bacteria</taxon>
        <taxon>Pseudomonadati</taxon>
        <taxon>Pseudomonadota</taxon>
        <taxon>Alphaproteobacteria</taxon>
        <taxon>Rhodobacterales</taxon>
        <taxon>Roseobacteraceae</taxon>
        <taxon>Roseovarius</taxon>
    </lineage>
</organism>
<keyword evidence="1" id="KW-0812">Transmembrane</keyword>
<evidence type="ECO:0000313" key="2">
    <source>
        <dbReference type="EMBL" id="KGM86717.1"/>
    </source>
</evidence>
<evidence type="ECO:0000256" key="1">
    <source>
        <dbReference type="SAM" id="Phobius"/>
    </source>
</evidence>
<sequence>MESIKITPVHIALGGVLIVAVLVVGGFWFAGDSEKTGLYIEAAADCRNGAGAGKILALDDLYGSEARPKDLYWELSQCVHDYRMERIRYLQGLRNSLSD</sequence>
<dbReference type="HOGENOM" id="CLU_2318372_0_0_5"/>
<evidence type="ECO:0000313" key="3">
    <source>
        <dbReference type="Proteomes" id="UP000030021"/>
    </source>
</evidence>
<keyword evidence="1" id="KW-0472">Membrane</keyword>
<feature type="transmembrane region" description="Helical" evidence="1">
    <location>
        <begin position="6"/>
        <end position="30"/>
    </location>
</feature>
<dbReference type="Proteomes" id="UP000030021">
    <property type="component" value="Unassembled WGS sequence"/>
</dbReference>
<gene>
    <name evidence="2" type="ORF">rosmuc_03010</name>
</gene>
<comment type="caution">
    <text evidence="2">The sequence shown here is derived from an EMBL/GenBank/DDBJ whole genome shotgun (WGS) entry which is preliminary data.</text>
</comment>
<keyword evidence="1" id="KW-1133">Transmembrane helix</keyword>
<dbReference type="RefSeq" id="WP_037268615.1">
    <property type="nucleotide sequence ID" value="NZ_KN293975.1"/>
</dbReference>
<name>A0A0A0HG22_9RHOB</name>
<dbReference type="EMBL" id="AONH01000016">
    <property type="protein sequence ID" value="KGM86717.1"/>
    <property type="molecule type" value="Genomic_DNA"/>
</dbReference>
<protein>
    <submittedName>
        <fullName evidence="2">Uncharacterized protein</fullName>
    </submittedName>
</protein>
<dbReference type="PATRIC" id="fig|1288298.3.peg.3024"/>